<protein>
    <submittedName>
        <fullName evidence="1">Uncharacterized protein</fullName>
    </submittedName>
</protein>
<accession>A0A6J4IU15</accession>
<proteinExistence type="predicted"/>
<sequence length="52" mass="6028">MGAGDLLRRSRSVLRRWDLNAILRPDQICEAVSQLRVWPLRIVQVRALFPDA</sequence>
<reference evidence="1" key="1">
    <citation type="submission" date="2020-02" db="EMBL/GenBank/DDBJ databases">
        <authorList>
            <person name="Meier V. D."/>
        </authorList>
    </citation>
    <scope>NUCLEOTIDE SEQUENCE</scope>
    <source>
        <strain evidence="1">AVDCRST_MAG10</strain>
    </source>
</reference>
<organism evidence="1">
    <name type="scientific">uncultured Acidimicrobiales bacterium</name>
    <dbReference type="NCBI Taxonomy" id="310071"/>
    <lineage>
        <taxon>Bacteria</taxon>
        <taxon>Bacillati</taxon>
        <taxon>Actinomycetota</taxon>
        <taxon>Acidimicrobiia</taxon>
        <taxon>Acidimicrobiales</taxon>
        <taxon>environmental samples</taxon>
    </lineage>
</organism>
<evidence type="ECO:0000313" key="1">
    <source>
        <dbReference type="EMBL" id="CAA9261636.1"/>
    </source>
</evidence>
<dbReference type="AlphaFoldDB" id="A0A6J4IU15"/>
<dbReference type="EMBL" id="CADCTB010000172">
    <property type="protein sequence ID" value="CAA9261636.1"/>
    <property type="molecule type" value="Genomic_DNA"/>
</dbReference>
<name>A0A6J4IU15_9ACTN</name>
<gene>
    <name evidence="1" type="ORF">AVDCRST_MAG10-2781</name>
</gene>